<dbReference type="SUPFAM" id="SSF81324">
    <property type="entry name" value="Voltage-gated potassium channels"/>
    <property type="match status" value="1"/>
</dbReference>
<evidence type="ECO:0000259" key="14">
    <source>
        <dbReference type="Pfam" id="PF00520"/>
    </source>
</evidence>
<dbReference type="AlphaFoldDB" id="A0A9W8A227"/>
<evidence type="ECO:0000256" key="10">
    <source>
        <dbReference type="ARBA" id="ARBA00023136"/>
    </source>
</evidence>
<evidence type="ECO:0000256" key="8">
    <source>
        <dbReference type="ARBA" id="ARBA00022989"/>
    </source>
</evidence>
<sequence>MRVSIIWNTTEEEDDEWYRQQIEYVRTQVEQLGKKDINREQEANSIRSEWKRELFLLFEDPSSSRRAFWVNIFVTIMIIFSAVLSTIETIPSMREGHPHLWFNLEALVVVIFTIEFILRACGHSGTVRQFFRHILSFLTIVDIVAIVPFYIELMLKKDTSYEFRFTILRILRLLRVFSAFKYSSLLQLSIEVMIVSFKRSADALMALLLFSVLIIVLFSTLMYFAERGVWDENSGAFLDPSGEYSQFTSIPAAAWYMAVTLTTTGFGDMTPKTFVGKLISFPAMMCGILLIALPSIIVGRNFTQVWEAARKYRGVGKPNQRSQVMPDGTVVVDDQVGGPLVTGSSLSAGGSTSHTPRSGGVVIGAANSSMRNRRHTDSLVGTGEGASGKSRASINNRSKVHNDNISLALQKTRNDNWDVDRSLSSRRGFDPIKEFSRRGSFEIDNDETLFDHPSGYKPLENDDEAADDYKGKSRDDDGLNISYDGSKDTSSAEDQVVVIAKKEWQQLQVEFETLKQSNKETRQLLEQILEIVAADKNQQLAQASEQ</sequence>
<comment type="caution">
    <text evidence="15">The sequence shown here is derived from an EMBL/GenBank/DDBJ whole genome shotgun (WGS) entry which is preliminary data.</text>
</comment>
<feature type="transmembrane region" description="Helical" evidence="13">
    <location>
        <begin position="278"/>
        <end position="297"/>
    </location>
</feature>
<organism evidence="15 16">
    <name type="scientific">Mycoemilia scoparia</name>
    <dbReference type="NCBI Taxonomy" id="417184"/>
    <lineage>
        <taxon>Eukaryota</taxon>
        <taxon>Fungi</taxon>
        <taxon>Fungi incertae sedis</taxon>
        <taxon>Zoopagomycota</taxon>
        <taxon>Kickxellomycotina</taxon>
        <taxon>Kickxellomycetes</taxon>
        <taxon>Kickxellales</taxon>
        <taxon>Kickxellaceae</taxon>
        <taxon>Mycoemilia</taxon>
    </lineage>
</organism>
<dbReference type="InterPro" id="IPR005821">
    <property type="entry name" value="Ion_trans_dom"/>
</dbReference>
<evidence type="ECO:0000256" key="12">
    <source>
        <dbReference type="SAM" id="MobiDB-lite"/>
    </source>
</evidence>
<keyword evidence="10 13" id="KW-0472">Membrane</keyword>
<keyword evidence="3" id="KW-0633">Potassium transport</keyword>
<gene>
    <name evidence="15" type="ORF">H4219_004144</name>
</gene>
<protein>
    <recommendedName>
        <fullName evidence="14">Ion transport domain-containing protein</fullName>
    </recommendedName>
</protein>
<evidence type="ECO:0000256" key="9">
    <source>
        <dbReference type="ARBA" id="ARBA00023065"/>
    </source>
</evidence>
<feature type="transmembrane region" description="Helical" evidence="13">
    <location>
        <begin position="163"/>
        <end position="182"/>
    </location>
</feature>
<reference evidence="15" key="1">
    <citation type="submission" date="2022-07" db="EMBL/GenBank/DDBJ databases">
        <title>Phylogenomic reconstructions and comparative analyses of Kickxellomycotina fungi.</title>
        <authorList>
            <person name="Reynolds N.K."/>
            <person name="Stajich J.E."/>
            <person name="Barry K."/>
            <person name="Grigoriev I.V."/>
            <person name="Crous P."/>
            <person name="Smith M.E."/>
        </authorList>
    </citation>
    <scope>NUCLEOTIDE SEQUENCE</scope>
    <source>
        <strain evidence="15">NBRC 100468</strain>
    </source>
</reference>
<dbReference type="GO" id="GO:0008076">
    <property type="term" value="C:voltage-gated potassium channel complex"/>
    <property type="evidence" value="ECO:0007669"/>
    <property type="project" value="InterPro"/>
</dbReference>
<feature type="transmembrane region" description="Helical" evidence="13">
    <location>
        <begin position="68"/>
        <end position="87"/>
    </location>
</feature>
<evidence type="ECO:0000256" key="7">
    <source>
        <dbReference type="ARBA" id="ARBA00022958"/>
    </source>
</evidence>
<keyword evidence="8 13" id="KW-1133">Transmembrane helix</keyword>
<dbReference type="Proteomes" id="UP001150538">
    <property type="component" value="Unassembled WGS sequence"/>
</dbReference>
<accession>A0A9W8A227</accession>
<keyword evidence="16" id="KW-1185">Reference proteome</keyword>
<evidence type="ECO:0000313" key="16">
    <source>
        <dbReference type="Proteomes" id="UP001150538"/>
    </source>
</evidence>
<feature type="transmembrane region" description="Helical" evidence="13">
    <location>
        <begin position="99"/>
        <end position="118"/>
    </location>
</feature>
<keyword evidence="5" id="KW-0631">Potassium channel</keyword>
<feature type="transmembrane region" description="Helical" evidence="13">
    <location>
        <begin position="130"/>
        <end position="151"/>
    </location>
</feature>
<dbReference type="GO" id="GO:0001508">
    <property type="term" value="P:action potential"/>
    <property type="evidence" value="ECO:0007669"/>
    <property type="project" value="TreeGrafter"/>
</dbReference>
<keyword evidence="7" id="KW-0630">Potassium</keyword>
<dbReference type="PANTHER" id="PTHR11537:SF254">
    <property type="entry name" value="POTASSIUM VOLTAGE-GATED CHANNEL PROTEIN SHAB"/>
    <property type="match status" value="1"/>
</dbReference>
<dbReference type="GO" id="GO:0005249">
    <property type="term" value="F:voltage-gated potassium channel activity"/>
    <property type="evidence" value="ECO:0007669"/>
    <property type="project" value="InterPro"/>
</dbReference>
<feature type="transmembrane region" description="Helical" evidence="13">
    <location>
        <begin position="203"/>
        <end position="224"/>
    </location>
</feature>
<dbReference type="Gene3D" id="1.20.120.350">
    <property type="entry name" value="Voltage-gated potassium channels. Chain C"/>
    <property type="match status" value="1"/>
</dbReference>
<evidence type="ECO:0000256" key="1">
    <source>
        <dbReference type="ARBA" id="ARBA00004141"/>
    </source>
</evidence>
<dbReference type="InterPro" id="IPR028325">
    <property type="entry name" value="VG_K_chnl"/>
</dbReference>
<keyword evidence="4 13" id="KW-0812">Transmembrane</keyword>
<dbReference type="EMBL" id="JANBPU010000131">
    <property type="protein sequence ID" value="KAJ1915763.1"/>
    <property type="molecule type" value="Genomic_DNA"/>
</dbReference>
<dbReference type="InterPro" id="IPR027359">
    <property type="entry name" value="Volt_channel_dom_sf"/>
</dbReference>
<dbReference type="FunFam" id="1.10.287.70:FF:000097">
    <property type="entry name" value="Potassium voltage-gated channel subfamily G member 3"/>
    <property type="match status" value="1"/>
</dbReference>
<proteinExistence type="predicted"/>
<dbReference type="Pfam" id="PF00520">
    <property type="entry name" value="Ion_trans"/>
    <property type="match status" value="1"/>
</dbReference>
<keyword evidence="2" id="KW-0813">Transport</keyword>
<evidence type="ECO:0000256" key="13">
    <source>
        <dbReference type="SAM" id="Phobius"/>
    </source>
</evidence>
<keyword evidence="9" id="KW-0406">Ion transport</keyword>
<dbReference type="PRINTS" id="PR00169">
    <property type="entry name" value="KCHANNEL"/>
</dbReference>
<dbReference type="Gene3D" id="1.10.287.70">
    <property type="match status" value="1"/>
</dbReference>
<feature type="transmembrane region" description="Helical" evidence="13">
    <location>
        <begin position="244"/>
        <end position="266"/>
    </location>
</feature>
<name>A0A9W8A227_9FUNG</name>
<feature type="domain" description="Ion transport" evidence="14">
    <location>
        <begin position="68"/>
        <end position="305"/>
    </location>
</feature>
<feature type="region of interest" description="Disordered" evidence="12">
    <location>
        <begin position="446"/>
        <end position="492"/>
    </location>
</feature>
<feature type="compositionally biased region" description="Polar residues" evidence="12">
    <location>
        <begin position="390"/>
        <end position="399"/>
    </location>
</feature>
<comment type="subcellular location">
    <subcellularLocation>
        <location evidence="1">Membrane</location>
        <topology evidence="1">Multi-pass membrane protein</topology>
    </subcellularLocation>
</comment>
<keyword evidence="11" id="KW-0407">Ion channel</keyword>
<feature type="compositionally biased region" description="Basic and acidic residues" evidence="12">
    <location>
        <begin position="467"/>
        <end position="477"/>
    </location>
</feature>
<evidence type="ECO:0000256" key="11">
    <source>
        <dbReference type="ARBA" id="ARBA00023303"/>
    </source>
</evidence>
<evidence type="ECO:0000256" key="2">
    <source>
        <dbReference type="ARBA" id="ARBA00022448"/>
    </source>
</evidence>
<evidence type="ECO:0000256" key="3">
    <source>
        <dbReference type="ARBA" id="ARBA00022538"/>
    </source>
</evidence>
<evidence type="ECO:0000256" key="5">
    <source>
        <dbReference type="ARBA" id="ARBA00022826"/>
    </source>
</evidence>
<dbReference type="PANTHER" id="PTHR11537">
    <property type="entry name" value="VOLTAGE-GATED POTASSIUM CHANNEL"/>
    <property type="match status" value="1"/>
</dbReference>
<evidence type="ECO:0000313" key="15">
    <source>
        <dbReference type="EMBL" id="KAJ1915763.1"/>
    </source>
</evidence>
<feature type="region of interest" description="Disordered" evidence="12">
    <location>
        <begin position="366"/>
        <end position="399"/>
    </location>
</feature>
<evidence type="ECO:0000256" key="6">
    <source>
        <dbReference type="ARBA" id="ARBA00022882"/>
    </source>
</evidence>
<evidence type="ECO:0000256" key="4">
    <source>
        <dbReference type="ARBA" id="ARBA00022692"/>
    </source>
</evidence>
<keyword evidence="6" id="KW-0851">Voltage-gated channel</keyword>
<dbReference type="OrthoDB" id="415460at2759"/>